<dbReference type="EMBL" id="SLWR01000012">
    <property type="protein sequence ID" value="TCO43571.1"/>
    <property type="molecule type" value="Genomic_DNA"/>
</dbReference>
<dbReference type="InterPro" id="IPR041304">
    <property type="entry name" value="AbiTii"/>
</dbReference>
<evidence type="ECO:0000313" key="2">
    <source>
        <dbReference type="EMBL" id="TCO43571.1"/>
    </source>
</evidence>
<sequence>MTLLDDVIAGATGDIRVASLLRQVKILASRTGADPLEDWIGHELDGYPEDAELPSYRGPFVVPVLGHFFGPFQSQMTNVPIPRASFGKELDVEHLFEAQLREPIARIETMAAQEGATLAWSGDMINLFNWGLNNGRIESPLNDGYVLGQATMPVSKDVYVGALDGVRNRVLDLALQLEKVVPVAGQATTTEAEQAFAGMIINNHFHASSNVAIASTDVKQSVKPPAKGDLEGLVDFLQEMGLSPDLLAELRAAAKGDEEDQGEGPDRWKRVRRWFASVATDAGTEAIGGAVATAAIGFLGG</sequence>
<proteinExistence type="predicted"/>
<organism evidence="2 3">
    <name type="scientific">Kribbella antiqua</name>
    <dbReference type="NCBI Taxonomy" id="2512217"/>
    <lineage>
        <taxon>Bacteria</taxon>
        <taxon>Bacillati</taxon>
        <taxon>Actinomycetota</taxon>
        <taxon>Actinomycetes</taxon>
        <taxon>Propionibacteriales</taxon>
        <taxon>Kribbellaceae</taxon>
        <taxon>Kribbella</taxon>
    </lineage>
</organism>
<evidence type="ECO:0000259" key="1">
    <source>
        <dbReference type="Pfam" id="PF18864"/>
    </source>
</evidence>
<protein>
    <recommendedName>
        <fullName evidence="1">AbiTii domain-containing protein</fullName>
    </recommendedName>
</protein>
<reference evidence="2 3" key="1">
    <citation type="journal article" date="2015" name="Stand. Genomic Sci.">
        <title>Genomic Encyclopedia of Bacterial and Archaeal Type Strains, Phase III: the genomes of soil and plant-associated and newly described type strains.</title>
        <authorList>
            <person name="Whitman W.B."/>
            <person name="Woyke T."/>
            <person name="Klenk H.P."/>
            <person name="Zhou Y."/>
            <person name="Lilburn T.G."/>
            <person name="Beck B.J."/>
            <person name="De Vos P."/>
            <person name="Vandamme P."/>
            <person name="Eisen J.A."/>
            <person name="Garrity G."/>
            <person name="Hugenholtz P."/>
            <person name="Kyrpides N.C."/>
        </authorList>
    </citation>
    <scope>NUCLEOTIDE SEQUENCE [LARGE SCALE GENOMIC DNA]</scope>
    <source>
        <strain evidence="2 3">VKM Ac-2541</strain>
    </source>
</reference>
<gene>
    <name evidence="2" type="ORF">EV646_112148</name>
</gene>
<dbReference type="OrthoDB" id="4157938at2"/>
<keyword evidence="3" id="KW-1185">Reference proteome</keyword>
<name>A0A4R2IFQ3_9ACTN</name>
<dbReference type="RefSeq" id="WP_132154859.1">
    <property type="nucleotide sequence ID" value="NZ_SLWR01000012.1"/>
</dbReference>
<evidence type="ECO:0000313" key="3">
    <source>
        <dbReference type="Proteomes" id="UP000295573"/>
    </source>
</evidence>
<dbReference type="Pfam" id="PF18864">
    <property type="entry name" value="AbiTii"/>
    <property type="match status" value="1"/>
</dbReference>
<dbReference type="Proteomes" id="UP000295573">
    <property type="component" value="Unassembled WGS sequence"/>
</dbReference>
<dbReference type="AlphaFoldDB" id="A0A4R2IFQ3"/>
<accession>A0A4R2IFQ3</accession>
<comment type="caution">
    <text evidence="2">The sequence shown here is derived from an EMBL/GenBank/DDBJ whole genome shotgun (WGS) entry which is preliminary data.</text>
</comment>
<feature type="domain" description="AbiTii" evidence="1">
    <location>
        <begin position="3"/>
        <end position="194"/>
    </location>
</feature>